<dbReference type="InterPro" id="IPR020084">
    <property type="entry name" value="NUDIX_hydrolase_CS"/>
</dbReference>
<comment type="caution">
    <text evidence="4">The sequence shown here is derived from an EMBL/GenBank/DDBJ whole genome shotgun (WGS) entry which is preliminary data.</text>
</comment>
<dbReference type="Gene3D" id="3.90.79.10">
    <property type="entry name" value="Nucleoside Triphosphate Pyrophosphohydrolase"/>
    <property type="match status" value="1"/>
</dbReference>
<dbReference type="Proteomes" id="UP000070452">
    <property type="component" value="Unassembled WGS sequence"/>
</dbReference>
<evidence type="ECO:0000313" key="4">
    <source>
        <dbReference type="EMBL" id="KWX18497.1"/>
    </source>
</evidence>
<proteinExistence type="inferred from homology"/>
<evidence type="ECO:0000256" key="2">
    <source>
        <dbReference type="RuleBase" id="RU003476"/>
    </source>
</evidence>
<dbReference type="RefSeq" id="WP_002319822.1">
    <property type="nucleotide sequence ID" value="NZ_CAACXR010000001.1"/>
</dbReference>
<dbReference type="GO" id="GO:0004081">
    <property type="term" value="F:bis(5'-nucleosyl)-tetraphosphatase (asymmetrical) activity"/>
    <property type="evidence" value="ECO:0007669"/>
    <property type="project" value="TreeGrafter"/>
</dbReference>
<keyword evidence="1 2" id="KW-0378">Hydrolase</keyword>
<dbReference type="PRINTS" id="PR00502">
    <property type="entry name" value="NUDIXFAMILY"/>
</dbReference>
<dbReference type="InterPro" id="IPR051325">
    <property type="entry name" value="Nudix_hydrolase_domain"/>
</dbReference>
<dbReference type="AlphaFoldDB" id="A0A132P8C4"/>
<accession>A0A132P8C4</accession>
<dbReference type="EMBL" id="LRHK01000001">
    <property type="protein sequence ID" value="KWX18497.1"/>
    <property type="molecule type" value="Genomic_DNA"/>
</dbReference>
<evidence type="ECO:0000256" key="1">
    <source>
        <dbReference type="ARBA" id="ARBA00022801"/>
    </source>
</evidence>
<dbReference type="InterPro" id="IPR020476">
    <property type="entry name" value="Nudix_hydrolase"/>
</dbReference>
<evidence type="ECO:0000259" key="3">
    <source>
        <dbReference type="PROSITE" id="PS51462"/>
    </source>
</evidence>
<evidence type="ECO:0000313" key="5">
    <source>
        <dbReference type="Proteomes" id="UP000070452"/>
    </source>
</evidence>
<dbReference type="Pfam" id="PF00293">
    <property type="entry name" value="NUDIX"/>
    <property type="match status" value="1"/>
</dbReference>
<reference evidence="4 5" key="1">
    <citation type="submission" date="2016-01" db="EMBL/GenBank/DDBJ databases">
        <title>Molecular Mechanisms for transfer of large genomic segments between Enterococcus faecium strains.</title>
        <authorList>
            <person name="Garcia-Solache M.A."/>
            <person name="Lebreton F."/>
            <person name="Mclaughlin R.E."/>
            <person name="Whiteaker J.D."/>
            <person name="Gilmore M.S."/>
            <person name="Rice L.B."/>
        </authorList>
    </citation>
    <scope>NUCLEOTIDE SEQUENCE [LARGE SCALE GENOMIC DNA]</scope>
    <source>
        <strain evidence="4 5">D344RRF x C68</strain>
    </source>
</reference>
<dbReference type="PROSITE" id="PS00893">
    <property type="entry name" value="NUDIX_BOX"/>
    <property type="match status" value="1"/>
</dbReference>
<dbReference type="InterPro" id="IPR000086">
    <property type="entry name" value="NUDIX_hydrolase_dom"/>
</dbReference>
<dbReference type="SUPFAM" id="SSF55811">
    <property type="entry name" value="Nudix"/>
    <property type="match status" value="1"/>
</dbReference>
<protein>
    <submittedName>
        <fullName evidence="4">NUDIX hydrolase</fullName>
    </submittedName>
</protein>
<dbReference type="GO" id="GO:0006167">
    <property type="term" value="P:AMP biosynthetic process"/>
    <property type="evidence" value="ECO:0007669"/>
    <property type="project" value="TreeGrafter"/>
</dbReference>
<organism evidence="4 5">
    <name type="scientific">Enterococcus faecium</name>
    <name type="common">Streptococcus faecium</name>
    <dbReference type="NCBI Taxonomy" id="1352"/>
    <lineage>
        <taxon>Bacteria</taxon>
        <taxon>Bacillati</taxon>
        <taxon>Bacillota</taxon>
        <taxon>Bacilli</taxon>
        <taxon>Lactobacillales</taxon>
        <taxon>Enterococcaceae</taxon>
        <taxon>Enterococcus</taxon>
    </lineage>
</organism>
<dbReference type="PANTHER" id="PTHR21340">
    <property type="entry name" value="DIADENOSINE 5,5-P1,P4-TETRAPHOSPHATE PYROPHOSPHOHYDROLASE MUTT"/>
    <property type="match status" value="1"/>
</dbReference>
<sequence length="147" mass="17190">MDKPIFGEKKQSANYQTRYAAYIVIERDQQIAVIEAPNGAFFLPGGEIEGEETKEEAIVRELIEEMGIVAEISSYLGEADEYFYSNYRATYYYNPGYFFVADSWKRIGEPTEKTNKIWWVSPQEALVKLKRGSHRWAVERWIEKNKN</sequence>
<dbReference type="PROSITE" id="PS51462">
    <property type="entry name" value="NUDIX"/>
    <property type="match status" value="1"/>
</dbReference>
<dbReference type="PANTHER" id="PTHR21340:SF0">
    <property type="entry name" value="BIS(5'-NUCLEOSYL)-TETRAPHOSPHATASE [ASYMMETRICAL]"/>
    <property type="match status" value="1"/>
</dbReference>
<comment type="similarity">
    <text evidence="2">Belongs to the Nudix hydrolase family.</text>
</comment>
<name>A0A132P8C4_ENTFC</name>
<dbReference type="GO" id="GO:0006754">
    <property type="term" value="P:ATP biosynthetic process"/>
    <property type="evidence" value="ECO:0007669"/>
    <property type="project" value="TreeGrafter"/>
</dbReference>
<feature type="domain" description="Nudix hydrolase" evidence="3">
    <location>
        <begin position="16"/>
        <end position="144"/>
    </location>
</feature>
<dbReference type="InterPro" id="IPR015797">
    <property type="entry name" value="NUDIX_hydrolase-like_dom_sf"/>
</dbReference>
<gene>
    <name evidence="4" type="ORF">AWT83_08480</name>
</gene>